<dbReference type="Pfam" id="PF11456">
    <property type="entry name" value="DUF3019"/>
    <property type="match status" value="1"/>
</dbReference>
<proteinExistence type="predicted"/>
<evidence type="ECO:0000313" key="1">
    <source>
        <dbReference type="EMBL" id="GAC15410.1"/>
    </source>
</evidence>
<accession>K6YVY3</accession>
<dbReference type="InterPro" id="IPR021559">
    <property type="entry name" value="DUF3019"/>
</dbReference>
<comment type="caution">
    <text evidence="1">The sequence shown here is derived from an EMBL/GenBank/DDBJ whole genome shotgun (WGS) entry which is preliminary data.</text>
</comment>
<protein>
    <recommendedName>
        <fullName evidence="3">DUF3019 domain-containing protein</fullName>
    </recommendedName>
</protein>
<dbReference type="Proteomes" id="UP000006334">
    <property type="component" value="Unassembled WGS sequence"/>
</dbReference>
<dbReference type="STRING" id="1127673.GLIP_2789"/>
<evidence type="ECO:0000313" key="2">
    <source>
        <dbReference type="Proteomes" id="UP000006334"/>
    </source>
</evidence>
<dbReference type="AlphaFoldDB" id="K6YVY3"/>
<sequence>MTIGRALKQKWINWTIAALGVMTCLSNAWGETPSWSVQPKVCIVENLGDLCEMELSLSFHGLEPGKYCYFQDQTRLNCWSGSAQQTTLLIRFTKDTVLYLKSAQGNVILSHKMDIKARASNKQVRRVRQPWSLF</sequence>
<keyword evidence="2" id="KW-1185">Reference proteome</keyword>
<dbReference type="RefSeq" id="WP_008845215.1">
    <property type="nucleotide sequence ID" value="NZ_BAEN01000055.1"/>
</dbReference>
<dbReference type="EMBL" id="BAEN01000055">
    <property type="protein sequence ID" value="GAC15410.1"/>
    <property type="molecule type" value="Genomic_DNA"/>
</dbReference>
<organism evidence="1 2">
    <name type="scientific">Aliiglaciecola lipolytica E3</name>
    <dbReference type="NCBI Taxonomy" id="1127673"/>
    <lineage>
        <taxon>Bacteria</taxon>
        <taxon>Pseudomonadati</taxon>
        <taxon>Pseudomonadota</taxon>
        <taxon>Gammaproteobacteria</taxon>
        <taxon>Alteromonadales</taxon>
        <taxon>Alteromonadaceae</taxon>
        <taxon>Aliiglaciecola</taxon>
    </lineage>
</organism>
<gene>
    <name evidence="1" type="ORF">GLIP_2789</name>
</gene>
<reference evidence="1 2" key="1">
    <citation type="journal article" date="2017" name="Antonie Van Leeuwenhoek">
        <title>Rhizobium rhizosphaerae sp. nov., a novel species isolated from rice rhizosphere.</title>
        <authorList>
            <person name="Zhao J.J."/>
            <person name="Zhang J."/>
            <person name="Zhang R.J."/>
            <person name="Zhang C.W."/>
            <person name="Yin H.Q."/>
            <person name="Zhang X.X."/>
        </authorList>
    </citation>
    <scope>NUCLEOTIDE SEQUENCE [LARGE SCALE GENOMIC DNA]</scope>
    <source>
        <strain evidence="1 2">E3</strain>
    </source>
</reference>
<name>K6YVY3_9ALTE</name>
<dbReference type="OrthoDB" id="6387689at2"/>
<evidence type="ECO:0008006" key="3">
    <source>
        <dbReference type="Google" id="ProtNLM"/>
    </source>
</evidence>